<gene>
    <name evidence="1" type="ORF">HWQ67_05040</name>
</gene>
<comment type="caution">
    <text evidence="1">The sequence shown here is derived from an EMBL/GenBank/DDBJ whole genome shotgun (WGS) entry which is preliminary data.</text>
</comment>
<dbReference type="Proteomes" id="UP001196980">
    <property type="component" value="Unassembled WGS sequence"/>
</dbReference>
<name>A0ABS6RWY3_9BACT</name>
<evidence type="ECO:0000313" key="1">
    <source>
        <dbReference type="EMBL" id="MBV6340942.1"/>
    </source>
</evidence>
<reference evidence="1 2" key="1">
    <citation type="journal article" date="2020" name="J Geophys Res Biogeosci">
        <title>Magnetotaxis as an Adaptation to Enable Bacterial Shuttling of Microbial Sulfur and Sulfur Cycling Across Aquatic Oxic#Anoxic Interfaces.</title>
        <authorList>
            <person name="Li J."/>
            <person name="Liu P."/>
            <person name="Wang J."/>
            <person name="Roberts A.P."/>
            <person name="Pan Y."/>
        </authorList>
    </citation>
    <scope>NUCLEOTIDE SEQUENCE [LARGE SCALE GENOMIC DNA]</scope>
    <source>
        <strain evidence="1 2">MYR-1_YQ</strain>
    </source>
</reference>
<organism evidence="1 2">
    <name type="scientific">Candidatus Magnetobacterium casense</name>
    <dbReference type="NCBI Taxonomy" id="1455061"/>
    <lineage>
        <taxon>Bacteria</taxon>
        <taxon>Pseudomonadati</taxon>
        <taxon>Nitrospirota</taxon>
        <taxon>Thermodesulfovibrionia</taxon>
        <taxon>Thermodesulfovibrionales</taxon>
        <taxon>Candidatus Magnetobacteriaceae</taxon>
        <taxon>Candidatus Magnetobacterium</taxon>
    </lineage>
</organism>
<dbReference type="EMBL" id="JABXWD010000059">
    <property type="protein sequence ID" value="MBV6340942.1"/>
    <property type="molecule type" value="Genomic_DNA"/>
</dbReference>
<evidence type="ECO:0000313" key="2">
    <source>
        <dbReference type="Proteomes" id="UP001196980"/>
    </source>
</evidence>
<sequence>MNKAKAKREQKEIEKLLSGGRYWQWLEKVQEASLNDHYKKDWDDVWQTLAKQALRHPERLQEFWNNCVTIKSHPNSADVRLLFGIRGFIYDDSPTDDLMKIGGLSMPAEELRKRVMTWKDDSFPQKKLEKLLASFCKTPEKIVKRHFLSLAQLLQGTDLADYAQDLAQHIDYINRVGAKTDGKVKGDKLSEMDNYVSDIHEGLPSELGQILLYPFVVNLTKYLTTLARGGNTVAAANCVIKMPFLFSLSAGDKAEQIQDSIANVNSQVLDNEYIEKKISVADLPGKIVLIRKLRELIHDASSGTRSYIAYLRTLYREVMSEISHLQQTISEREKKAVSNVLGREVIHDLHLLYDTNRDLSEFLFMTGQSGCMNAKLATLAIVMKETLKNRRLMEIAQGILKNHHSDLQEELDWLFKNFESLVFPDVLYLRPLINLFGEHEGFNETLHAIVKSRLQTALMLGTISSEIRGLPDFFSYLMDIRGSSEDINTLRTELAEMKHYEPFCNLSEYLDCFPTNKFSEKGFYRLFAKMYGDSGISAVIDTFKALVEKQKNTAYYNMGIANDPRGGLVTMQNGAFLQLIDERWDDLKGIDTGILLRLAEIIIERFSANNILIRLYNLVDIRYNDGEAGLEDLHTKISSILRKIATARATKTTRTRQKRRKR</sequence>
<protein>
    <submittedName>
        <fullName evidence="1">Uncharacterized protein</fullName>
    </submittedName>
</protein>
<dbReference type="RefSeq" id="WP_218251556.1">
    <property type="nucleotide sequence ID" value="NZ_JABXWD010000059.1"/>
</dbReference>
<accession>A0ABS6RWY3</accession>
<keyword evidence="2" id="KW-1185">Reference proteome</keyword>
<proteinExistence type="predicted"/>